<dbReference type="GO" id="GO:0008473">
    <property type="term" value="F:ornithine cyclodeaminase activity"/>
    <property type="evidence" value="ECO:0007669"/>
    <property type="project" value="UniProtKB-EC"/>
</dbReference>
<dbReference type="GO" id="GO:0005737">
    <property type="term" value="C:cytoplasm"/>
    <property type="evidence" value="ECO:0007669"/>
    <property type="project" value="TreeGrafter"/>
</dbReference>
<dbReference type="KEGG" id="fpp:FPB0191_00332"/>
<dbReference type="InterPro" id="IPR036291">
    <property type="entry name" value="NAD(P)-bd_dom_sf"/>
</dbReference>
<dbReference type="PANTHER" id="PTHR13812">
    <property type="entry name" value="KETIMINE REDUCTASE MU-CRYSTALLIN"/>
    <property type="match status" value="1"/>
</dbReference>
<evidence type="ECO:0000256" key="1">
    <source>
        <dbReference type="ARBA" id="ARBA00008903"/>
    </source>
</evidence>
<dbReference type="Gene3D" id="3.30.1780.10">
    <property type="entry name" value="ornithine cyclodeaminase, domain 1"/>
    <property type="match status" value="1"/>
</dbReference>
<dbReference type="SUPFAM" id="SSF51735">
    <property type="entry name" value="NAD(P)-binding Rossmann-fold domains"/>
    <property type="match status" value="1"/>
</dbReference>
<protein>
    <submittedName>
        <fullName evidence="2">Putative ornithine cyclodeaminase</fullName>
        <ecNumber evidence="2">4.3.1.12</ecNumber>
    </submittedName>
</protein>
<evidence type="ECO:0000313" key="3">
    <source>
        <dbReference type="Proteomes" id="UP000030901"/>
    </source>
</evidence>
<dbReference type="Pfam" id="PF02423">
    <property type="entry name" value="OCD_Mu_crystall"/>
    <property type="match status" value="1"/>
</dbReference>
<proteinExistence type="inferred from homology"/>
<dbReference type="InterPro" id="IPR003462">
    <property type="entry name" value="ODC_Mu_crystall"/>
</dbReference>
<accession>A0A0A7RXW8</accession>
<dbReference type="InterPro" id="IPR023401">
    <property type="entry name" value="ODC_N"/>
</dbReference>
<dbReference type="OrthoDB" id="9809203at2"/>
<keyword evidence="2" id="KW-0456">Lyase</keyword>
<reference evidence="2 3" key="1">
    <citation type="journal article" date="2014" name="Appl. Environ. Microbiol.">
        <title>Gut symbionts from distinct hosts exhibit genotoxic activity via divergent colibactin biosynthetic pathways.</title>
        <authorList>
            <person name="Engel P."/>
            <person name="Vizcaino M.I."/>
            <person name="Crawford J.M."/>
        </authorList>
    </citation>
    <scope>NUCLEOTIDE SEQUENCE [LARGE SCALE GENOMIC DNA]</scope>
    <source>
        <strain evidence="2 3">PEB0191</strain>
    </source>
</reference>
<dbReference type="GO" id="GO:0019752">
    <property type="term" value="P:carboxylic acid metabolic process"/>
    <property type="evidence" value="ECO:0007669"/>
    <property type="project" value="UniProtKB-ARBA"/>
</dbReference>
<dbReference type="RefSeq" id="WP_039103524.1">
    <property type="nucleotide sequence ID" value="NZ_CP009056.1"/>
</dbReference>
<dbReference type="PANTHER" id="PTHR13812:SF19">
    <property type="entry name" value="KETIMINE REDUCTASE MU-CRYSTALLIN"/>
    <property type="match status" value="1"/>
</dbReference>
<dbReference type="FunFam" id="3.40.50.720:FF:000311">
    <property type="entry name" value="Ornithine cyclodeaminase"/>
    <property type="match status" value="1"/>
</dbReference>
<keyword evidence="3" id="KW-1185">Reference proteome</keyword>
<dbReference type="EC" id="4.3.1.12" evidence="2"/>
<dbReference type="HOGENOM" id="CLU_042088_2_1_6"/>
<organism evidence="2 3">
    <name type="scientific">Frischella perrara</name>
    <dbReference type="NCBI Taxonomy" id="1267021"/>
    <lineage>
        <taxon>Bacteria</taxon>
        <taxon>Pseudomonadati</taxon>
        <taxon>Pseudomonadota</taxon>
        <taxon>Gammaproteobacteria</taxon>
        <taxon>Orbales</taxon>
        <taxon>Orbaceae</taxon>
        <taxon>Frischella</taxon>
    </lineage>
</organism>
<comment type="similarity">
    <text evidence="1">Belongs to the ornithine cyclodeaminase/mu-crystallin family.</text>
</comment>
<gene>
    <name evidence="2" type="ORF">FPB0191_00332</name>
</gene>
<dbReference type="Proteomes" id="UP000030901">
    <property type="component" value="Chromosome"/>
</dbReference>
<dbReference type="Gene3D" id="3.40.50.720">
    <property type="entry name" value="NAD(P)-binding Rossmann-like Domain"/>
    <property type="match status" value="1"/>
</dbReference>
<dbReference type="EMBL" id="CP009056">
    <property type="protein sequence ID" value="AJA44170.1"/>
    <property type="molecule type" value="Genomic_DNA"/>
</dbReference>
<sequence length="324" mass="35482">MLILSANDIQQIYTMRDAIEADKKALKAYTEGQSSVPLRSHFRLQHGQTLIMPAHIKNTDICGLKIVSIFPDNPKLGKPSVPAQVFILEPQTGEVCAIIDGTYLTQLRTGAVQGAATELLAKKHCINAVLIGTGGQAASQLEAMLTVRQLKNVAVYGLNKSKAQQFIYDMNKRFAHFGANIYYSDNLDEDIAQADIITTVTTSNQTTFNGECVKAGTHINGIGSYTPEMHEIPPNIVEQAAIKVLDTKEGVFSEAGDIIDPINNGMVRPDQFIELGELILNEQRGRQNEDQITLFKSVGTAVLDVYVGYDIYCKAKAMNIGTYI</sequence>
<dbReference type="AlphaFoldDB" id="A0A0A7RXW8"/>
<name>A0A0A7RXW8_FRIPE</name>
<evidence type="ECO:0000313" key="2">
    <source>
        <dbReference type="EMBL" id="AJA44170.1"/>
    </source>
</evidence>
<dbReference type="GO" id="GO:0016491">
    <property type="term" value="F:oxidoreductase activity"/>
    <property type="evidence" value="ECO:0007669"/>
    <property type="project" value="UniProtKB-ARBA"/>
</dbReference>
<dbReference type="PIRSF" id="PIRSF001439">
    <property type="entry name" value="CryM"/>
    <property type="match status" value="1"/>
</dbReference>
<dbReference type="STRING" id="1267021.FPB0191_00332"/>